<evidence type="ECO:0000313" key="3">
    <source>
        <dbReference type="Proteomes" id="UP000316639"/>
    </source>
</evidence>
<name>A0A563EXS7_9PSEU</name>
<evidence type="ECO:0000313" key="2">
    <source>
        <dbReference type="EMBL" id="TWP52362.1"/>
    </source>
</evidence>
<dbReference type="AlphaFoldDB" id="A0A563EXS7"/>
<dbReference type="EMBL" id="VOBR01000006">
    <property type="protein sequence ID" value="TWP52362.1"/>
    <property type="molecule type" value="Genomic_DNA"/>
</dbReference>
<proteinExistence type="predicted"/>
<feature type="domain" description="DUF1996" evidence="1">
    <location>
        <begin position="69"/>
        <end position="266"/>
    </location>
</feature>
<dbReference type="PANTHER" id="PTHR43662">
    <property type="match status" value="1"/>
</dbReference>
<evidence type="ECO:0000259" key="1">
    <source>
        <dbReference type="Pfam" id="PF09362"/>
    </source>
</evidence>
<gene>
    <name evidence="2" type="ORF">FKR81_11780</name>
</gene>
<organism evidence="2 3">
    <name type="scientific">Lentzea tibetensis</name>
    <dbReference type="NCBI Taxonomy" id="2591470"/>
    <lineage>
        <taxon>Bacteria</taxon>
        <taxon>Bacillati</taxon>
        <taxon>Actinomycetota</taxon>
        <taxon>Actinomycetes</taxon>
        <taxon>Pseudonocardiales</taxon>
        <taxon>Pseudonocardiaceae</taxon>
        <taxon>Lentzea</taxon>
    </lineage>
</organism>
<dbReference type="Proteomes" id="UP000316639">
    <property type="component" value="Unassembled WGS sequence"/>
</dbReference>
<accession>A0A563EXS7</accession>
<dbReference type="Pfam" id="PF09362">
    <property type="entry name" value="DUF1996"/>
    <property type="match status" value="1"/>
</dbReference>
<dbReference type="InterPro" id="IPR018535">
    <property type="entry name" value="DUF1996"/>
</dbReference>
<reference evidence="2 3" key="1">
    <citation type="submission" date="2019-07" db="EMBL/GenBank/DDBJ databases">
        <title>Lentzea xizangensis sp. nov., isolated from Qinghai-Tibetan Plateau Soils.</title>
        <authorList>
            <person name="Huang J."/>
        </authorList>
    </citation>
    <scope>NUCLEOTIDE SEQUENCE [LARGE SCALE GENOMIC DNA]</scope>
    <source>
        <strain evidence="2 3">FXJ1.1311</strain>
    </source>
</reference>
<comment type="caution">
    <text evidence="2">The sequence shown here is derived from an EMBL/GenBank/DDBJ whole genome shotgun (WGS) entry which is preliminary data.</text>
</comment>
<dbReference type="PANTHER" id="PTHR43662:SF3">
    <property type="entry name" value="DOMAIN PROTEIN, PUTATIVE (AFU_ORTHOLOGUE AFUA_6G11970)-RELATED"/>
    <property type="match status" value="1"/>
</dbReference>
<dbReference type="OrthoDB" id="581239at2"/>
<sequence length="315" mass="33543">MTLVVAVAVALVVLGAAAILVGTSEGSTPSGDQYVDIADVPVAHDPAAAGSFTIECGTNEQRHLNADNPVMSPGIPAGAHHTHEYVGNTTSDHRSTNESLAAASSTCGDDDRSAYFWPVLRLTDGVGHDAHANGGGAHGNTGEVVPPRQVRVSYHGNPVSKVLPMPRFLRMITGDPMAFTHDHGDRVRARWSCANQPDRHTTKYPLCDDGADVVRTFEFASCWDGGNADSASHRTHVVFPSAAGICPAKTFPVPVLRLTVTYDLPQGRPFAIDSFPEQHRDPASDHAMFINVMSVAMMSDVVRCINEARSCSSAH</sequence>
<keyword evidence="3" id="KW-1185">Reference proteome</keyword>
<protein>
    <submittedName>
        <fullName evidence="2">DUF1996 domain-containing protein</fullName>
    </submittedName>
</protein>